<dbReference type="PANTHER" id="PTHR21240:SF28">
    <property type="entry name" value="ISO-OROTATE DECARBOXYLASE (EUROFUNG)"/>
    <property type="match status" value="1"/>
</dbReference>
<evidence type="ECO:0000313" key="4">
    <source>
        <dbReference type="Proteomes" id="UP000233565"/>
    </source>
</evidence>
<dbReference type="SUPFAM" id="SSF51556">
    <property type="entry name" value="Metallo-dependent hydrolases"/>
    <property type="match status" value="1"/>
</dbReference>
<dbReference type="InterPro" id="IPR032466">
    <property type="entry name" value="Metal_Hydrolase"/>
</dbReference>
<reference evidence="3 4" key="1">
    <citation type="submission" date="2017-12" db="EMBL/GenBank/DDBJ databases">
        <title>Pharmacopeia of the Arctic Ocean.</title>
        <authorList>
            <person name="Collins E."/>
            <person name="Ducluzeau A.-L."/>
        </authorList>
    </citation>
    <scope>NUCLEOTIDE SEQUENCE [LARGE SCALE GENOMIC DNA]</scope>
    <source>
        <strain evidence="3 4">DSM 23325</strain>
    </source>
</reference>
<organism evidence="3 4">
    <name type="scientific">Nocardioides alpinus</name>
    <dbReference type="NCBI Taxonomy" id="748909"/>
    <lineage>
        <taxon>Bacteria</taxon>
        <taxon>Bacillati</taxon>
        <taxon>Actinomycetota</taxon>
        <taxon>Actinomycetes</taxon>
        <taxon>Propionibacteriales</taxon>
        <taxon>Nocardioidaceae</taxon>
        <taxon>Nocardioides</taxon>
    </lineage>
</organism>
<dbReference type="InterPro" id="IPR006680">
    <property type="entry name" value="Amidohydro-rel"/>
</dbReference>
<dbReference type="Proteomes" id="UP000233565">
    <property type="component" value="Unassembled WGS sequence"/>
</dbReference>
<name>A0ABX4QVX0_9ACTN</name>
<evidence type="ECO:0000256" key="1">
    <source>
        <dbReference type="ARBA" id="ARBA00023239"/>
    </source>
</evidence>
<dbReference type="InterPro" id="IPR032465">
    <property type="entry name" value="ACMSD"/>
</dbReference>
<evidence type="ECO:0000313" key="3">
    <source>
        <dbReference type="EMBL" id="PKH39081.1"/>
    </source>
</evidence>
<proteinExistence type="predicted"/>
<dbReference type="PANTHER" id="PTHR21240">
    <property type="entry name" value="2-AMINO-3-CARBOXYLMUCONATE-6-SEMIALDEHYDE DECARBOXYLASE"/>
    <property type="match status" value="1"/>
</dbReference>
<dbReference type="Gene3D" id="3.20.20.140">
    <property type="entry name" value="Metal-dependent hydrolases"/>
    <property type="match status" value="1"/>
</dbReference>
<sequence>MPKIDVHAHFLPTDYRQALIDNGHSAPDGFPVLPTWSAPAHLSMMDSLGIGTSMLSISSPGVDFGADKVEWARRVNDTGAKTVQDNPGRFGLFASLPLPDVDASLAEIRYAFDTLKVDGVSMETNYDGIYLGDSRLDPVFAELDRRGAVLFLHPTSPSCWEATSLGYPRPMLEFLLDTTRAVSNMVLNGTLARYPHIRLIVPHAGAALPVLADRLAGVAGLFPVGGQPKGEVDVIATLRRLHYEVGAGWPFPRHIAALLNLVDASQLVFGSDFPFGGAPGIAANINSLIDTDLMQHKEVAGVLRENALQLFPRLQAVP</sequence>
<gene>
    <name evidence="3" type="ORF">CXG46_14695</name>
</gene>
<accession>A0ABX4QVX0</accession>
<feature type="domain" description="Amidohydrolase-related" evidence="2">
    <location>
        <begin position="4"/>
        <end position="312"/>
    </location>
</feature>
<dbReference type="Pfam" id="PF04909">
    <property type="entry name" value="Amidohydro_2"/>
    <property type="match status" value="1"/>
</dbReference>
<dbReference type="CDD" id="cd01292">
    <property type="entry name" value="metallo-dependent_hydrolases"/>
    <property type="match status" value="1"/>
</dbReference>
<evidence type="ECO:0000259" key="2">
    <source>
        <dbReference type="Pfam" id="PF04909"/>
    </source>
</evidence>
<keyword evidence="1" id="KW-0456">Lyase</keyword>
<dbReference type="EMBL" id="PJBV01000032">
    <property type="protein sequence ID" value="PKH39081.1"/>
    <property type="molecule type" value="Genomic_DNA"/>
</dbReference>
<protein>
    <submittedName>
        <fullName evidence="3">Amidohydrolase</fullName>
    </submittedName>
</protein>
<keyword evidence="4" id="KW-1185">Reference proteome</keyword>
<comment type="caution">
    <text evidence="3">The sequence shown here is derived from an EMBL/GenBank/DDBJ whole genome shotgun (WGS) entry which is preliminary data.</text>
</comment>